<dbReference type="Gene3D" id="1.20.120.50">
    <property type="entry name" value="Hemerythrin-like"/>
    <property type="match status" value="1"/>
</dbReference>
<dbReference type="SUPFAM" id="SSF47188">
    <property type="entry name" value="Hemerythrin-like"/>
    <property type="match status" value="1"/>
</dbReference>
<evidence type="ECO:0000256" key="1">
    <source>
        <dbReference type="ARBA" id="ARBA00010587"/>
    </source>
</evidence>
<evidence type="ECO:0000256" key="4">
    <source>
        <dbReference type="ARBA" id="ARBA00022840"/>
    </source>
</evidence>
<evidence type="ECO:0000259" key="7">
    <source>
        <dbReference type="Pfam" id="PF00501"/>
    </source>
</evidence>
<dbReference type="SUPFAM" id="SSF56801">
    <property type="entry name" value="Acetyl-CoA synthetase-like"/>
    <property type="match status" value="1"/>
</dbReference>
<feature type="domain" description="Hemerythrin-like" evidence="8">
    <location>
        <begin position="19"/>
        <end position="130"/>
    </location>
</feature>
<dbReference type="InterPro" id="IPR035938">
    <property type="entry name" value="Hemerythrin-like_sf"/>
</dbReference>
<proteinExistence type="inferred from homology"/>
<dbReference type="InterPro" id="IPR012827">
    <property type="entry name" value="Hemerythrin_metal-bd"/>
</dbReference>
<dbReference type="EMBL" id="JAMQOS010000002">
    <property type="protein sequence ID" value="MDS0282188.1"/>
    <property type="molecule type" value="Genomic_DNA"/>
</dbReference>
<keyword evidence="10" id="KW-1185">Reference proteome</keyword>
<dbReference type="CDD" id="cd12107">
    <property type="entry name" value="Hemerythrin"/>
    <property type="match status" value="1"/>
</dbReference>
<evidence type="ECO:0000259" key="8">
    <source>
        <dbReference type="Pfam" id="PF01814"/>
    </source>
</evidence>
<evidence type="ECO:0000256" key="2">
    <source>
        <dbReference type="ARBA" id="ARBA00022723"/>
    </source>
</evidence>
<dbReference type="Pfam" id="PF01814">
    <property type="entry name" value="Hemerythrin"/>
    <property type="match status" value="1"/>
</dbReference>
<evidence type="ECO:0000256" key="3">
    <source>
        <dbReference type="ARBA" id="ARBA00022741"/>
    </source>
</evidence>
<dbReference type="Gene3D" id="3.40.50.12780">
    <property type="entry name" value="N-terminal domain of ligase-like"/>
    <property type="match status" value="1"/>
</dbReference>
<name>A0ABU2FN71_9EURY</name>
<evidence type="ECO:0000313" key="10">
    <source>
        <dbReference type="Proteomes" id="UP001268864"/>
    </source>
</evidence>
<organism evidence="9 10">
    <name type="scientific">Haloarcula onubensis</name>
    <dbReference type="NCBI Taxonomy" id="2950539"/>
    <lineage>
        <taxon>Archaea</taxon>
        <taxon>Methanobacteriati</taxon>
        <taxon>Methanobacteriota</taxon>
        <taxon>Stenosarchaea group</taxon>
        <taxon>Halobacteria</taxon>
        <taxon>Halobacteriales</taxon>
        <taxon>Haloarculaceae</taxon>
        <taxon>Haloarcula</taxon>
    </lineage>
</organism>
<dbReference type="RefSeq" id="WP_310900019.1">
    <property type="nucleotide sequence ID" value="NZ_JAMQOS010000002.1"/>
</dbReference>
<feature type="domain" description="AMP-dependent synthetase/ligase" evidence="7">
    <location>
        <begin position="201"/>
        <end position="572"/>
    </location>
</feature>
<accession>A0ABU2FN71</accession>
<keyword evidence="5" id="KW-0408">Iron</keyword>
<dbReference type="NCBIfam" id="TIGR02481">
    <property type="entry name" value="hemeryth_dom"/>
    <property type="match status" value="1"/>
</dbReference>
<dbReference type="PANTHER" id="PTHR43272:SF33">
    <property type="entry name" value="AMP-BINDING DOMAIN-CONTAINING PROTEIN-RELATED"/>
    <property type="match status" value="1"/>
</dbReference>
<dbReference type="NCBIfam" id="NF033749">
    <property type="entry name" value="bact_hemeryth"/>
    <property type="match status" value="1"/>
</dbReference>
<protein>
    <submittedName>
        <fullName evidence="9">Bacteriohemerythrin</fullName>
    </submittedName>
</protein>
<evidence type="ECO:0000256" key="5">
    <source>
        <dbReference type="ARBA" id="ARBA00023004"/>
    </source>
</evidence>
<reference evidence="9 10" key="1">
    <citation type="submission" date="2022-06" db="EMBL/GenBank/DDBJ databases">
        <title>Halomicroarcula sp. a new haloarchaeum isolate from saline soil.</title>
        <authorList>
            <person name="Strakova D."/>
            <person name="Galisteo C."/>
            <person name="Sanchez-Porro C."/>
            <person name="Ventosa A."/>
        </authorList>
    </citation>
    <scope>NUCLEOTIDE SEQUENCE [LARGE SCALE GENOMIC DNA]</scope>
    <source>
        <strain evidence="9 10">S3CR25-11</strain>
    </source>
</reference>
<feature type="region of interest" description="Disordered" evidence="6">
    <location>
        <begin position="148"/>
        <end position="167"/>
    </location>
</feature>
<dbReference type="Pfam" id="PF00501">
    <property type="entry name" value="AMP-binding"/>
    <property type="match status" value="1"/>
</dbReference>
<dbReference type="Proteomes" id="UP001268864">
    <property type="component" value="Unassembled WGS sequence"/>
</dbReference>
<dbReference type="InterPro" id="IPR012312">
    <property type="entry name" value="Hemerythrin-like"/>
</dbReference>
<keyword evidence="4" id="KW-0067">ATP-binding</keyword>
<evidence type="ECO:0000313" key="9">
    <source>
        <dbReference type="EMBL" id="MDS0282188.1"/>
    </source>
</evidence>
<dbReference type="InterPro" id="IPR000873">
    <property type="entry name" value="AMP-dep_synth/lig_dom"/>
</dbReference>
<feature type="compositionally biased region" description="Basic and acidic residues" evidence="6">
    <location>
        <begin position="157"/>
        <end position="167"/>
    </location>
</feature>
<gene>
    <name evidence="9" type="ORF">NDI86_08630</name>
</gene>
<evidence type="ECO:0000256" key="6">
    <source>
        <dbReference type="SAM" id="MobiDB-lite"/>
    </source>
</evidence>
<keyword evidence="2" id="KW-0479">Metal-binding</keyword>
<keyword evidence="3" id="KW-0547">Nucleotide-binding</keyword>
<dbReference type="PANTHER" id="PTHR43272">
    <property type="entry name" value="LONG-CHAIN-FATTY-ACID--COA LIGASE"/>
    <property type="match status" value="1"/>
</dbReference>
<dbReference type="InterPro" id="IPR042099">
    <property type="entry name" value="ANL_N_sf"/>
</dbReference>
<comment type="caution">
    <text evidence="9">The sequence shown here is derived from an EMBL/GenBank/DDBJ whole genome shotgun (WGS) entry which is preliminary data.</text>
</comment>
<sequence>MAESEGEFIEWSDERYSTDIDRFDEQHKHLFGLLNDLHVAIEAGHSEAVVGDILEELERYTEYHFGDEEEFMQDCGYAMDCADCFYQHREFHEEFVETVGEFRERHENGEPITTDVLEFTKEWLDAHIAGPDVDQKYSHYYRQEVPEDYDYQPGKLNSEREGERTYAADDDGEVTLASDVRAGGAVSIPRGSMAEWFGRLVDRHGDRPVAYAPNGDGYATRTFRDLYDQAWAVASGLLEAGVSPGSTLGLCARSGYAWSVVDLACHLAGVVSVPIDPADTRAVAVETTTGVDTLVADDSASAALREAAGTVFELDALPTGDRDHLPGFDADPHDVATVVAPVDEETGTLGCAVTHRNLLAAVAMLGEQFPVTRGSTGTCPGPLSRLFPRVATYYLWDRGATAAYLPGEDLRAELSALEPDVLVGRAEFYEGLAAALRAAIDDMGGLKRRLADGAAVDRGRALREGATGSLTDSAAARVVFGPLRESFGIADLDFAIAGPDPVGAELVEFLWGVGIPVSQVYGAPELTGVGCVTPYGSGAPEALGTPLPGTEVAVTEADELAVRGAHVVEAYWETSDVAASTSAGEWYTTGVRGRFDDEGRLREHDEAPLEQ</sequence>
<comment type="similarity">
    <text evidence="1">Belongs to the hemerythrin family.</text>
</comment>